<protein>
    <recommendedName>
        <fullName evidence="5">Short chain oxidoreductase</fullName>
    </recommendedName>
</protein>
<comment type="similarity">
    <text evidence="1">Belongs to the short-chain dehydrogenases/reductases (SDR) family.</text>
</comment>
<evidence type="ECO:0008006" key="5">
    <source>
        <dbReference type="Google" id="ProtNLM"/>
    </source>
</evidence>
<dbReference type="InterPro" id="IPR036291">
    <property type="entry name" value="NAD(P)-bd_dom_sf"/>
</dbReference>
<accession>A0A9W9I9X4</accession>
<dbReference type="PANTHER" id="PTHR43544">
    <property type="entry name" value="SHORT-CHAIN DEHYDROGENASE/REDUCTASE"/>
    <property type="match status" value="1"/>
</dbReference>
<dbReference type="PANTHER" id="PTHR43544:SF36">
    <property type="entry name" value="CHAIN OXIDOREDUCTASE (CSGA), PUTATIVE (AFU_ORTHOLOGUE AFUA_4G00910)-RELATED"/>
    <property type="match status" value="1"/>
</dbReference>
<dbReference type="OrthoDB" id="7289984at2759"/>
<organism evidence="3 4">
    <name type="scientific">Penicillium capsulatum</name>
    <dbReference type="NCBI Taxonomy" id="69766"/>
    <lineage>
        <taxon>Eukaryota</taxon>
        <taxon>Fungi</taxon>
        <taxon>Dikarya</taxon>
        <taxon>Ascomycota</taxon>
        <taxon>Pezizomycotina</taxon>
        <taxon>Eurotiomycetes</taxon>
        <taxon>Eurotiomycetidae</taxon>
        <taxon>Eurotiales</taxon>
        <taxon>Aspergillaceae</taxon>
        <taxon>Penicillium</taxon>
    </lineage>
</organism>
<dbReference type="Proteomes" id="UP001146351">
    <property type="component" value="Unassembled WGS sequence"/>
</dbReference>
<dbReference type="GO" id="GO:0016491">
    <property type="term" value="F:oxidoreductase activity"/>
    <property type="evidence" value="ECO:0007669"/>
    <property type="project" value="TreeGrafter"/>
</dbReference>
<dbReference type="EMBL" id="JAPQKO010000003">
    <property type="protein sequence ID" value="KAJ5171661.1"/>
    <property type="molecule type" value="Genomic_DNA"/>
</dbReference>
<name>A0A9W9I9X4_9EURO</name>
<dbReference type="InterPro" id="IPR051468">
    <property type="entry name" value="Fungal_SecMetab_SDRs"/>
</dbReference>
<comment type="caution">
    <text evidence="3">The sequence shown here is derived from an EMBL/GenBank/DDBJ whole genome shotgun (WGS) entry which is preliminary data.</text>
</comment>
<feature type="chain" id="PRO_5040765467" description="Short chain oxidoreductase" evidence="2">
    <location>
        <begin position="17"/>
        <end position="252"/>
    </location>
</feature>
<dbReference type="SUPFAM" id="SSF51735">
    <property type="entry name" value="NAD(P)-binding Rossmann-fold domains"/>
    <property type="match status" value="1"/>
</dbReference>
<dbReference type="GO" id="GO:0005737">
    <property type="term" value="C:cytoplasm"/>
    <property type="evidence" value="ECO:0007669"/>
    <property type="project" value="TreeGrafter"/>
</dbReference>
<sequence>MASFLITGSSRGLGLALVSRLAALSPTEVGTIFATARQDNSPQLDELVKASAGRVERVTLDVTSPDSIQQASREVERRLQGRGLDYLINNAGVMDWSPANLESMDNLDEVFHINVTSVHLVTRAFLPLLRQGEKKMTVNVSTTLGSIGWSHIFKEMPSPAYKVSKAALSMLTVQYDHQYAKEGLSFLAISPGWLRTDLGGSRADLPVEVGAEKVVDLVQKASPEDSGKFWNIHVPGWEDSPRDPYHGGQVPW</sequence>
<dbReference type="PRINTS" id="PR00081">
    <property type="entry name" value="GDHRDH"/>
</dbReference>
<dbReference type="CDD" id="cd05325">
    <property type="entry name" value="carb_red_sniffer_like_SDR_c"/>
    <property type="match status" value="1"/>
</dbReference>
<reference evidence="3" key="1">
    <citation type="submission" date="2022-11" db="EMBL/GenBank/DDBJ databases">
        <authorList>
            <person name="Petersen C."/>
        </authorList>
    </citation>
    <scope>NUCLEOTIDE SEQUENCE</scope>
    <source>
        <strain evidence="3">IBT 21917</strain>
    </source>
</reference>
<dbReference type="InterPro" id="IPR002347">
    <property type="entry name" value="SDR_fam"/>
</dbReference>
<feature type="signal peptide" evidence="2">
    <location>
        <begin position="1"/>
        <end position="16"/>
    </location>
</feature>
<dbReference type="Pfam" id="PF00106">
    <property type="entry name" value="adh_short"/>
    <property type="match status" value="1"/>
</dbReference>
<dbReference type="AlphaFoldDB" id="A0A9W9I9X4"/>
<evidence type="ECO:0000313" key="4">
    <source>
        <dbReference type="Proteomes" id="UP001146351"/>
    </source>
</evidence>
<evidence type="ECO:0000256" key="1">
    <source>
        <dbReference type="ARBA" id="ARBA00006484"/>
    </source>
</evidence>
<evidence type="ECO:0000256" key="2">
    <source>
        <dbReference type="SAM" id="SignalP"/>
    </source>
</evidence>
<reference evidence="3" key="2">
    <citation type="journal article" date="2023" name="IMA Fungus">
        <title>Comparative genomic study of the Penicillium genus elucidates a diverse pangenome and 15 lateral gene transfer events.</title>
        <authorList>
            <person name="Petersen C."/>
            <person name="Sorensen T."/>
            <person name="Nielsen M.R."/>
            <person name="Sondergaard T.E."/>
            <person name="Sorensen J.L."/>
            <person name="Fitzpatrick D.A."/>
            <person name="Frisvad J.C."/>
            <person name="Nielsen K.L."/>
        </authorList>
    </citation>
    <scope>NUCLEOTIDE SEQUENCE</scope>
    <source>
        <strain evidence="3">IBT 21917</strain>
    </source>
</reference>
<gene>
    <name evidence="3" type="ORF">N7492_004254</name>
</gene>
<dbReference type="Gene3D" id="3.40.50.720">
    <property type="entry name" value="NAD(P)-binding Rossmann-like Domain"/>
    <property type="match status" value="1"/>
</dbReference>
<evidence type="ECO:0000313" key="3">
    <source>
        <dbReference type="EMBL" id="KAJ5171661.1"/>
    </source>
</evidence>
<keyword evidence="4" id="KW-1185">Reference proteome</keyword>
<proteinExistence type="inferred from homology"/>
<keyword evidence="2" id="KW-0732">Signal</keyword>